<proteinExistence type="predicted"/>
<accession>A0A9D5A426</accession>
<gene>
    <name evidence="2" type="ORF">KIW84_061211</name>
</gene>
<dbReference type="PANTHER" id="PTHR35483">
    <property type="entry name" value="NUCLEUSENVELOPE PROTEIN"/>
    <property type="match status" value="1"/>
</dbReference>
<keyword evidence="3" id="KW-1185">Reference proteome</keyword>
<dbReference type="AlphaFoldDB" id="A0A9D5A426"/>
<comment type="caution">
    <text evidence="2">The sequence shown here is derived from an EMBL/GenBank/DDBJ whole genome shotgun (WGS) entry which is preliminary data.</text>
</comment>
<dbReference type="PANTHER" id="PTHR35483:SF1">
    <property type="entry name" value="GLYCINE-RICH PROTEIN-RELATED"/>
    <property type="match status" value="1"/>
</dbReference>
<protein>
    <submittedName>
        <fullName evidence="2">Uncharacterized protein</fullName>
    </submittedName>
</protein>
<organism evidence="2 3">
    <name type="scientific">Pisum sativum</name>
    <name type="common">Garden pea</name>
    <name type="synonym">Lathyrus oleraceus</name>
    <dbReference type="NCBI Taxonomy" id="3888"/>
    <lineage>
        <taxon>Eukaryota</taxon>
        <taxon>Viridiplantae</taxon>
        <taxon>Streptophyta</taxon>
        <taxon>Embryophyta</taxon>
        <taxon>Tracheophyta</taxon>
        <taxon>Spermatophyta</taxon>
        <taxon>Magnoliopsida</taxon>
        <taxon>eudicotyledons</taxon>
        <taxon>Gunneridae</taxon>
        <taxon>Pentapetalae</taxon>
        <taxon>rosids</taxon>
        <taxon>fabids</taxon>
        <taxon>Fabales</taxon>
        <taxon>Fabaceae</taxon>
        <taxon>Papilionoideae</taxon>
        <taxon>50 kb inversion clade</taxon>
        <taxon>NPAAA clade</taxon>
        <taxon>Hologalegina</taxon>
        <taxon>IRL clade</taxon>
        <taxon>Fabeae</taxon>
        <taxon>Lathyrus</taxon>
    </lineage>
</organism>
<feature type="non-terminal residue" evidence="2">
    <location>
        <position position="297"/>
    </location>
</feature>
<dbReference type="GO" id="GO:0009507">
    <property type="term" value="C:chloroplast"/>
    <property type="evidence" value="ECO:0007669"/>
    <property type="project" value="TreeGrafter"/>
</dbReference>
<evidence type="ECO:0000256" key="1">
    <source>
        <dbReference type="SAM" id="MobiDB-lite"/>
    </source>
</evidence>
<evidence type="ECO:0000313" key="3">
    <source>
        <dbReference type="Proteomes" id="UP001058974"/>
    </source>
</evidence>
<reference evidence="2 3" key="1">
    <citation type="journal article" date="2022" name="Nat. Genet.">
        <title>Improved pea reference genome and pan-genome highlight genomic features and evolutionary characteristics.</title>
        <authorList>
            <person name="Yang T."/>
            <person name="Liu R."/>
            <person name="Luo Y."/>
            <person name="Hu S."/>
            <person name="Wang D."/>
            <person name="Wang C."/>
            <person name="Pandey M.K."/>
            <person name="Ge S."/>
            <person name="Xu Q."/>
            <person name="Li N."/>
            <person name="Li G."/>
            <person name="Huang Y."/>
            <person name="Saxena R.K."/>
            <person name="Ji Y."/>
            <person name="Li M."/>
            <person name="Yan X."/>
            <person name="He Y."/>
            <person name="Liu Y."/>
            <person name="Wang X."/>
            <person name="Xiang C."/>
            <person name="Varshney R.K."/>
            <person name="Ding H."/>
            <person name="Gao S."/>
            <person name="Zong X."/>
        </authorList>
    </citation>
    <scope>NUCLEOTIDE SEQUENCE [LARGE SCALE GENOMIC DNA]</scope>
    <source>
        <strain evidence="2 3">cv. Zhongwan 6</strain>
    </source>
</reference>
<feature type="region of interest" description="Disordered" evidence="1">
    <location>
        <begin position="117"/>
        <end position="138"/>
    </location>
</feature>
<evidence type="ECO:0000313" key="2">
    <source>
        <dbReference type="EMBL" id="KAI5394446.1"/>
    </source>
</evidence>
<feature type="compositionally biased region" description="Polar residues" evidence="1">
    <location>
        <begin position="33"/>
        <end position="48"/>
    </location>
</feature>
<sequence length="297" mass="32662">PIPFEEAQSHQFAATPSQNTKCSRCCRLASETSRSSTELNLPENSSGVILSPEPETATKSFRFTKMNSAQVIAFQPAISVKNSKSFVIPMSVITSFPRIQSISIRDEPSFRLKSLKPLRAGGKGMSGNNDEDSPWKSLSNAMDKFKGQSIEEVLRKQIQKGELFDNGESGLKPPGGGGDGGGGDGSPDGTGGFEDDDDHQVIFATGALIFLYIYLIKGKALRALFLDVLKFIVGRGQSERLQSIMVLLGKVYRGTKQKKVTDEQFLEKAILGTPTWWYDPNDFRRAVKNYYASDEDE</sequence>
<feature type="region of interest" description="Disordered" evidence="1">
    <location>
        <begin position="164"/>
        <end position="195"/>
    </location>
</feature>
<feature type="compositionally biased region" description="Gly residues" evidence="1">
    <location>
        <begin position="173"/>
        <end position="192"/>
    </location>
</feature>
<dbReference type="Proteomes" id="UP001058974">
    <property type="component" value="Chromosome 6"/>
</dbReference>
<name>A0A9D5A426_PEA</name>
<dbReference type="Gramene" id="Psat06G0121100-T1">
    <property type="protein sequence ID" value="KAI5394446.1"/>
    <property type="gene ID" value="KIW84_061211"/>
</dbReference>
<dbReference type="EMBL" id="JAMSHJ010000006">
    <property type="protein sequence ID" value="KAI5394446.1"/>
    <property type="molecule type" value="Genomic_DNA"/>
</dbReference>
<feature type="region of interest" description="Disordered" evidence="1">
    <location>
        <begin position="33"/>
        <end position="52"/>
    </location>
</feature>